<name>A0A7G1KH06_9NOCA</name>
<dbReference type="PROSITE" id="PS50850">
    <property type="entry name" value="MFS"/>
    <property type="match status" value="1"/>
</dbReference>
<dbReference type="AlphaFoldDB" id="A0A7G1KH06"/>
<dbReference type="PANTHER" id="PTHR42718">
    <property type="entry name" value="MAJOR FACILITATOR SUPERFAMILY MULTIDRUG TRANSPORTER MFSC"/>
    <property type="match status" value="1"/>
</dbReference>
<evidence type="ECO:0000256" key="6">
    <source>
        <dbReference type="SAM" id="Phobius"/>
    </source>
</evidence>
<evidence type="ECO:0000256" key="1">
    <source>
        <dbReference type="ARBA" id="ARBA00004651"/>
    </source>
</evidence>
<dbReference type="SUPFAM" id="SSF103473">
    <property type="entry name" value="MFS general substrate transporter"/>
    <property type="match status" value="1"/>
</dbReference>
<dbReference type="InterPro" id="IPR036259">
    <property type="entry name" value="MFS_trans_sf"/>
</dbReference>
<feature type="transmembrane region" description="Helical" evidence="6">
    <location>
        <begin position="419"/>
        <end position="441"/>
    </location>
</feature>
<keyword evidence="4 6" id="KW-1133">Transmembrane helix</keyword>
<evidence type="ECO:0000256" key="2">
    <source>
        <dbReference type="ARBA" id="ARBA00022448"/>
    </source>
</evidence>
<dbReference type="Proteomes" id="UP000516173">
    <property type="component" value="Chromosome"/>
</dbReference>
<feature type="transmembrane region" description="Helical" evidence="6">
    <location>
        <begin position="91"/>
        <end position="111"/>
    </location>
</feature>
<dbReference type="Pfam" id="PF07690">
    <property type="entry name" value="MFS_1"/>
    <property type="match status" value="1"/>
</dbReference>
<feature type="domain" description="Major facilitator superfamily (MFS) profile" evidence="7">
    <location>
        <begin position="26"/>
        <end position="475"/>
    </location>
</feature>
<keyword evidence="2" id="KW-0813">Transport</keyword>
<evidence type="ECO:0000313" key="9">
    <source>
        <dbReference type="Proteomes" id="UP000516173"/>
    </source>
</evidence>
<dbReference type="GO" id="GO:0022857">
    <property type="term" value="F:transmembrane transporter activity"/>
    <property type="evidence" value="ECO:0007669"/>
    <property type="project" value="InterPro"/>
</dbReference>
<evidence type="ECO:0000256" key="3">
    <source>
        <dbReference type="ARBA" id="ARBA00022692"/>
    </source>
</evidence>
<accession>A0A7G1KH06</accession>
<proteinExistence type="predicted"/>
<comment type="subcellular location">
    <subcellularLocation>
        <location evidence="1">Cell membrane</location>
        <topology evidence="1">Multi-pass membrane protein</topology>
    </subcellularLocation>
</comment>
<reference evidence="8 9" key="1">
    <citation type="submission" date="2020-08" db="EMBL/GenBank/DDBJ databases">
        <title>Genome Sequencing of Nocardia wallacei strain FMUON74 and assembly.</title>
        <authorList>
            <person name="Toyokawa M."/>
            <person name="Uesaka K."/>
        </authorList>
    </citation>
    <scope>NUCLEOTIDE SEQUENCE [LARGE SCALE GENOMIC DNA]</scope>
    <source>
        <strain evidence="8 9">FMUON74</strain>
    </source>
</reference>
<feature type="transmembrane region" description="Helical" evidence="6">
    <location>
        <begin position="242"/>
        <end position="260"/>
    </location>
</feature>
<dbReference type="PANTHER" id="PTHR42718:SF9">
    <property type="entry name" value="MAJOR FACILITATOR SUPERFAMILY MULTIDRUG TRANSPORTER MFSC"/>
    <property type="match status" value="1"/>
</dbReference>
<dbReference type="Gene3D" id="1.20.1250.20">
    <property type="entry name" value="MFS general substrate transporter like domains"/>
    <property type="match status" value="2"/>
</dbReference>
<dbReference type="InterPro" id="IPR020846">
    <property type="entry name" value="MFS_dom"/>
</dbReference>
<dbReference type="InterPro" id="IPR011701">
    <property type="entry name" value="MFS"/>
</dbReference>
<feature type="transmembrane region" description="Helical" evidence="6">
    <location>
        <begin position="150"/>
        <end position="176"/>
    </location>
</feature>
<feature type="transmembrane region" description="Helical" evidence="6">
    <location>
        <begin position="311"/>
        <end position="332"/>
    </location>
</feature>
<gene>
    <name evidence="8" type="ORF">NWFMUON74_21870</name>
</gene>
<keyword evidence="3 6" id="KW-0812">Transmembrane</keyword>
<feature type="transmembrane region" description="Helical" evidence="6">
    <location>
        <begin position="182"/>
        <end position="200"/>
    </location>
</feature>
<feature type="transmembrane region" description="Helical" evidence="6">
    <location>
        <begin position="281"/>
        <end position="305"/>
    </location>
</feature>
<dbReference type="EMBL" id="AP023396">
    <property type="protein sequence ID" value="BCK54415.1"/>
    <property type="molecule type" value="Genomic_DNA"/>
</dbReference>
<keyword evidence="9" id="KW-1185">Reference proteome</keyword>
<dbReference type="GO" id="GO:0005886">
    <property type="term" value="C:plasma membrane"/>
    <property type="evidence" value="ECO:0007669"/>
    <property type="project" value="UniProtKB-SubCell"/>
</dbReference>
<protein>
    <submittedName>
        <fullName evidence="8">MFS transporter</fullName>
    </submittedName>
</protein>
<feature type="transmembrane region" description="Helical" evidence="6">
    <location>
        <begin position="447"/>
        <end position="467"/>
    </location>
</feature>
<feature type="transmembrane region" description="Helical" evidence="6">
    <location>
        <begin position="117"/>
        <end position="138"/>
    </location>
</feature>
<evidence type="ECO:0000256" key="4">
    <source>
        <dbReference type="ARBA" id="ARBA00022989"/>
    </source>
</evidence>
<evidence type="ECO:0000259" key="7">
    <source>
        <dbReference type="PROSITE" id="PS50850"/>
    </source>
</evidence>
<organism evidence="8 9">
    <name type="scientific">Nocardia wallacei</name>
    <dbReference type="NCBI Taxonomy" id="480035"/>
    <lineage>
        <taxon>Bacteria</taxon>
        <taxon>Bacillati</taxon>
        <taxon>Actinomycetota</taxon>
        <taxon>Actinomycetes</taxon>
        <taxon>Mycobacteriales</taxon>
        <taxon>Nocardiaceae</taxon>
        <taxon>Nocardia</taxon>
    </lineage>
</organism>
<feature type="transmembrane region" description="Helical" evidence="6">
    <location>
        <begin position="65"/>
        <end position="84"/>
    </location>
</feature>
<sequence>MAMVDTPVPQVWPRRVARRRDRRRFALGAVAVLSSLASVDAAVHAVAMPQVTREFEMGSGTAAPASWIGSAVTVALLLGSGVLADRTGRRALLLAGGIGIVIGCLISTFAADEWIFLGGRVVTGMATAAVVVTALSVLPRLFFASELPAVVGMWLAVQSAAVLAGGLGGGVLVTVIGWRTGYLLTAGLAVGVLGLGWLVVPAAEPAGDRRADIVGALLAGSAPAMLFIGIGRAVENGWRSPLVAGSVAAAAGLAVMFVWWERRRADPALPVRLMRSTPFAAACVAGLASEVAAAVYLLPIVALLSSPAEPALTALVLAVPMFLGMIIGAVLSGSARQQLVPLRALLVSGLLCCACGATLGAGVDVRDESWLYATAGTVVGFGVMWTRAPQTSVIIAAVSPQHAGSAAAVQATALRIGSVLGPAALGPIVVLFGGGGTAAFFHGFPAALRVTAVVLAAAAAAIGIGMYNHRARTTAEAATYCRYRARPSRRVRRGSAALRYAT</sequence>
<feature type="transmembrane region" description="Helical" evidence="6">
    <location>
        <begin position="344"/>
        <end position="363"/>
    </location>
</feature>
<keyword evidence="5 6" id="KW-0472">Membrane</keyword>
<evidence type="ECO:0000256" key="5">
    <source>
        <dbReference type="ARBA" id="ARBA00023136"/>
    </source>
</evidence>
<evidence type="ECO:0000313" key="8">
    <source>
        <dbReference type="EMBL" id="BCK54415.1"/>
    </source>
</evidence>
<dbReference type="KEGG" id="nwl:NWFMUON74_21870"/>
<feature type="transmembrane region" description="Helical" evidence="6">
    <location>
        <begin position="212"/>
        <end position="230"/>
    </location>
</feature>